<proteinExistence type="predicted"/>
<organism evidence="1 2">
    <name type="scientific">Rhizocola hellebori</name>
    <dbReference type="NCBI Taxonomy" id="1392758"/>
    <lineage>
        <taxon>Bacteria</taxon>
        <taxon>Bacillati</taxon>
        <taxon>Actinomycetota</taxon>
        <taxon>Actinomycetes</taxon>
        <taxon>Micromonosporales</taxon>
        <taxon>Micromonosporaceae</taxon>
        <taxon>Rhizocola</taxon>
    </lineage>
</organism>
<dbReference type="EMBL" id="BONY01000020">
    <property type="protein sequence ID" value="GIH05612.1"/>
    <property type="molecule type" value="Genomic_DNA"/>
</dbReference>
<reference evidence="1" key="1">
    <citation type="submission" date="2021-01" db="EMBL/GenBank/DDBJ databases">
        <title>Whole genome shotgun sequence of Rhizocola hellebori NBRC 109834.</title>
        <authorList>
            <person name="Komaki H."/>
            <person name="Tamura T."/>
        </authorList>
    </citation>
    <scope>NUCLEOTIDE SEQUENCE</scope>
    <source>
        <strain evidence="1">NBRC 109834</strain>
    </source>
</reference>
<name>A0A8J3Q949_9ACTN</name>
<gene>
    <name evidence="1" type="ORF">Rhe02_36790</name>
</gene>
<protein>
    <submittedName>
        <fullName evidence="1">Uncharacterized protein</fullName>
    </submittedName>
</protein>
<sequence length="269" mass="28068">MLAAMAGAAAGPVKPVGLAAAPGVSTRLATEYQTVSSDFVRIEPGPDELSALAQCPAGTLPISGGPNISSDDVVLVSSFPNGNSWQVTLRNDGSTDATFFSFAVCATEIPGYEVLSANATHVPPGGVGSSRRPCPAGKMAIGGGPFVSGASHKASVTSTSTFLRLEWAAEIRNDGDTSMDLVAYAVCVPDSPAYQIISTDWINIAGSEIRYIHLLCPEGMIAASAGVFVRDERVVISNFSPITEREWHLTLKNVTTTADQYHTSITCTT</sequence>
<accession>A0A8J3Q949</accession>
<evidence type="ECO:0000313" key="2">
    <source>
        <dbReference type="Proteomes" id="UP000612899"/>
    </source>
</evidence>
<evidence type="ECO:0000313" key="1">
    <source>
        <dbReference type="EMBL" id="GIH05612.1"/>
    </source>
</evidence>
<dbReference type="AlphaFoldDB" id="A0A8J3Q949"/>
<comment type="caution">
    <text evidence="1">The sequence shown here is derived from an EMBL/GenBank/DDBJ whole genome shotgun (WGS) entry which is preliminary data.</text>
</comment>
<keyword evidence="2" id="KW-1185">Reference proteome</keyword>
<dbReference type="Proteomes" id="UP000612899">
    <property type="component" value="Unassembled WGS sequence"/>
</dbReference>